<feature type="compositionally biased region" description="Acidic residues" evidence="1">
    <location>
        <begin position="1524"/>
        <end position="1537"/>
    </location>
</feature>
<accession>A0A835Z3F5</accession>
<feature type="compositionally biased region" description="Low complexity" evidence="1">
    <location>
        <begin position="1049"/>
        <end position="1077"/>
    </location>
</feature>
<organism evidence="2 3">
    <name type="scientific">Tribonema minus</name>
    <dbReference type="NCBI Taxonomy" id="303371"/>
    <lineage>
        <taxon>Eukaryota</taxon>
        <taxon>Sar</taxon>
        <taxon>Stramenopiles</taxon>
        <taxon>Ochrophyta</taxon>
        <taxon>PX clade</taxon>
        <taxon>Xanthophyceae</taxon>
        <taxon>Tribonematales</taxon>
        <taxon>Tribonemataceae</taxon>
        <taxon>Tribonema</taxon>
    </lineage>
</organism>
<feature type="region of interest" description="Disordered" evidence="1">
    <location>
        <begin position="1794"/>
        <end position="1813"/>
    </location>
</feature>
<protein>
    <submittedName>
        <fullName evidence="2">Uncharacterized protein</fullName>
    </submittedName>
</protein>
<dbReference type="Proteomes" id="UP000664859">
    <property type="component" value="Unassembled WGS sequence"/>
</dbReference>
<feature type="region of interest" description="Disordered" evidence="1">
    <location>
        <begin position="1567"/>
        <end position="1608"/>
    </location>
</feature>
<comment type="caution">
    <text evidence="2">The sequence shown here is derived from an EMBL/GenBank/DDBJ whole genome shotgun (WGS) entry which is preliminary data.</text>
</comment>
<feature type="region of interest" description="Disordered" evidence="1">
    <location>
        <begin position="1519"/>
        <end position="1551"/>
    </location>
</feature>
<keyword evidence="3" id="KW-1185">Reference proteome</keyword>
<proteinExistence type="predicted"/>
<evidence type="ECO:0000256" key="1">
    <source>
        <dbReference type="SAM" id="MobiDB-lite"/>
    </source>
</evidence>
<evidence type="ECO:0000313" key="3">
    <source>
        <dbReference type="Proteomes" id="UP000664859"/>
    </source>
</evidence>
<feature type="compositionally biased region" description="Polar residues" evidence="1">
    <location>
        <begin position="1833"/>
        <end position="1843"/>
    </location>
</feature>
<dbReference type="EMBL" id="JAFCMP010000246">
    <property type="protein sequence ID" value="KAG5182389.1"/>
    <property type="molecule type" value="Genomic_DNA"/>
</dbReference>
<feature type="region of interest" description="Disordered" evidence="1">
    <location>
        <begin position="976"/>
        <end position="995"/>
    </location>
</feature>
<sequence length="2365" mass="240513">MEEAVVAAPCAADAIQLCRPLLRHEASALAAGTALMERIRLGLEDKAGVTLIMRAITMQSLPHSAMTAQVLQLLPMVECPQPLIDALPQLVCANTADVDLVVAEYRQLLTADRSLLVPIVGSLHDLPLRRAARAAVAALTLEALAIVDEEDVPVVVRTLLRTCGELQHATLAVMIDVLADAFLLHAGVTKAFLAAVARDVAAGGGDAAPLSDVDVVALLLLLPLPHHAAAVERCLLALAAAPARMPWGALMRAAEAGGRGAQWGRLLATLIDLALWLLTAPVRLAARPRSSSSSGAAASETDAAQLRDGACAVLFVVFETCPPHRERIISACLSVAGDLGRAAAAATAALEIALIKPGPAVPRALLLSAAAPLDVLRALATRMPQLLAPSAAAISDFALHGGAHLQPALLRRAAACLAVLAPHARAAAAAALIHIQKQLLVVGGGADAGRGLRGGAAAAAAAAVRSRRECALLMAWELATVGATDAVDARAIVGWAERVLLACTLPPLQGAAADNAAAPTTDADALRAAALAADLVARCAAHHRRARGGATAALRAHARASGLLQERMLSGDGTSAGVLAVPDGDDGGSGSGGMKRDARLSLLRPERCCVALSAPSRLRSAPPGKDAVRMSPVANAHEFAARCGAAGLGSTADGLSDAAAAARAAWGALLSLEEGAEAAALLRAPVVMPAWPLPADTDAYVAWDFEPPEALAEHRPLSASNAQRTTEAAAACAIAQGIIAANLTQLHKDRLCGEPRADSPAAVDSTNNAQAMLAAHLELGARLRCCLAALLPLLVQNTGSAAASAGKPSRSHSQSALPLNWVAGGAQALQRCCAHTAAQLPLPLLCEGATWRAAALLRAVKAPAQGGRLSRTDACLLDARAELLEVLAVRLRAAASLQLSSAAAAHDAMVAVADMAWVPGGGGAESGAPAAAGGSAAAAVALADVRAWCRLDVLLREAEAVGAAVPVVRLADAEAEHRRASDSDESGSEAQSPQRSHTVRIARLFAAQCHLLLQLLVLARKADGELMPLPPHLVTLAEQFGACGSTTRSTADVSTGSSTGASVVEGSSHRSTTSSDSNGDAGIMALERLFKRLEALLEVCEDSLPAAMLLECLGCLTVGVPKARTAAAAAWRCARRVYPLGHGGAYAGRRASPLVCAEGAVAAARALLRRPLSQRAALARAAAAAGDAPALQQLEALCLADAPGSPSQAFAHRCLVMHWCLVGVEGRLQGLAALVAAVRSHAAGGAAAQQRKGQKRKRSSGDGSGGGGGGGGGGALSKKQLALTLDEFDCIMAAAARLAPAAVLVARPHGSAAGDTPYGPLTDALQLLASLFATCTDVLSSSGGASVPSRAVLPVLRGGAAALKAAAWAAEASAAWRATQPADAAWAAVHHLAPLLQHADAAAAAAHQVCEAARAAAAEGAAAAAAPRALRRAAAALALQHAHCVERLAAVAHQQGLALVSQESVSDSDELLIALAGDLSLAPAAAALVEVCKDSRASPVAAAAVAEQWRTAHVGRQQFASGAAEDDDSQYSEEETESDVKVAPDGSGTESDDCFAIQDIITQAMLRRPAAAAEAPPEPTNDGNAQQLPSPPNPVSRRRSRSCSLGPQPLARKAATSNIILRRSAAAAVVTARNISARVRRLLQHSDHQHSMEERRLQLDSVQFISLLLHRNAARVLGSSIGIGLARAATNLARQLAAARGVFVRRLGAQLDTAPPFRADLEAALHAACARALRAEDPQGDPQLAANAALSVAFITAALASKVGAEEARACAERARSAACAALAAEASSQLRAAARTPSASPPPPLLRGGVCEGDGDASRAAAARVERHRQASAATEQQALRSTAGAQLPPLRLVCRACRRPLASQSSLDVLSNEAVVHEVGVTDGLLQVKVEGWPAAGEEGKQAPILHDERWGPVAAAALAGDTAPLHQLLTAAQRRMDETARSCNCRSSSAVAVADPNAPPVPPPAPTPLLDPVTTVGEFVTAFRRVGEGLLRMCSRARCVALRAQLLGFLQLARGGDDRSMEAAPLSNPHVLAAARAALEWLLASVDELHVAALNDQLRAVTAYLRAAGARHELALAIARLSPSAAAATAALNPLRVTRAFVHRAVATVAEEAHGGGGGGDAQVAANAQALLAALRAAPQPPFAALTALVVRGILGGALAAASTPAGAYPPPCEAPETLLFDGARLQQSAAAVETAAAAAAIAAAVTGSSGGLGPERTVQLLSLLEAPDLTAEHVAAQAVHWAGPSCSSGGGSGGSSSSAEAAARLGGMVLAICERRSPLRGVYLRRCLMAVGDMAAEARCCGGGGDAATARVVAERRGIADLGGYLAARAAAPLLAVTRYNMLVYVDAYSTFAAEALAQLP</sequence>
<feature type="compositionally biased region" description="Gly residues" evidence="1">
    <location>
        <begin position="1262"/>
        <end position="1273"/>
    </location>
</feature>
<feature type="region of interest" description="Disordered" evidence="1">
    <location>
        <begin position="1818"/>
        <end position="1843"/>
    </location>
</feature>
<name>A0A835Z3F5_9STRA</name>
<feature type="region of interest" description="Disordered" evidence="1">
    <location>
        <begin position="1048"/>
        <end position="1079"/>
    </location>
</feature>
<evidence type="ECO:0000313" key="2">
    <source>
        <dbReference type="EMBL" id="KAG5182389.1"/>
    </source>
</evidence>
<feature type="region of interest" description="Disordered" evidence="1">
    <location>
        <begin position="1246"/>
        <end position="1273"/>
    </location>
</feature>
<dbReference type="OrthoDB" id="78023at2759"/>
<gene>
    <name evidence="2" type="ORF">JKP88DRAFT_263214</name>
</gene>
<reference evidence="2" key="1">
    <citation type="submission" date="2021-02" db="EMBL/GenBank/DDBJ databases">
        <title>First Annotated Genome of the Yellow-green Alga Tribonema minus.</title>
        <authorList>
            <person name="Mahan K.M."/>
        </authorList>
    </citation>
    <scope>NUCLEOTIDE SEQUENCE</scope>
    <source>
        <strain evidence="2">UTEX B ZZ1240</strain>
    </source>
</reference>